<name>A0ABW4L9A5_9MICO</name>
<keyword evidence="1" id="KW-0547">Nucleotide-binding</keyword>
<sequence length="317" mass="33683">MTTTDPAPPLAVDVQDVAVHYGRTRALDGVSLTIPPGAITGLLGRNGSGKTTLLSLLAALRRPTRGRVLVGGKDPFDDEALMEQICLVRESGDVLADEPLAVNLRYLASARPAWDEELAGRLLDLFELPTKTAVNKLSRGQRSAFGVIAGLASRAPLTMLDEVHLGMDAPSRYAFYDVLLEDYIAHPRTIVLSTHLISELDKLLEHVVVLHRGTVLLTSDADDLRARGAAVTGRAEEVDAALSSAGALTVLAERSLGGTKQVTVMGEGGALPRSTVEGLRDAGLEIGPVELQDLFVHLTDTRRPAGAGAEDHTGRTR</sequence>
<keyword evidence="5" id="KW-1185">Reference proteome</keyword>
<keyword evidence="2 4" id="KW-0067">ATP-binding</keyword>
<dbReference type="PROSITE" id="PS50893">
    <property type="entry name" value="ABC_TRANSPORTER_2"/>
    <property type="match status" value="1"/>
</dbReference>
<accession>A0ABW4L9A5</accession>
<comment type="caution">
    <text evidence="4">The sequence shown here is derived from an EMBL/GenBank/DDBJ whole genome shotgun (WGS) entry which is preliminary data.</text>
</comment>
<proteinExistence type="predicted"/>
<organism evidence="4 5">
    <name type="scientific">Georgenia deserti</name>
    <dbReference type="NCBI Taxonomy" id="2093781"/>
    <lineage>
        <taxon>Bacteria</taxon>
        <taxon>Bacillati</taxon>
        <taxon>Actinomycetota</taxon>
        <taxon>Actinomycetes</taxon>
        <taxon>Micrococcales</taxon>
        <taxon>Bogoriellaceae</taxon>
        <taxon>Georgenia</taxon>
    </lineage>
</organism>
<dbReference type="InterPro" id="IPR003593">
    <property type="entry name" value="AAA+_ATPase"/>
</dbReference>
<protein>
    <submittedName>
        <fullName evidence="4">ATP-binding cassette domain-containing protein</fullName>
    </submittedName>
</protein>
<evidence type="ECO:0000256" key="2">
    <source>
        <dbReference type="ARBA" id="ARBA00022840"/>
    </source>
</evidence>
<dbReference type="InterPro" id="IPR003439">
    <property type="entry name" value="ABC_transporter-like_ATP-bd"/>
</dbReference>
<dbReference type="PANTHER" id="PTHR43158">
    <property type="entry name" value="SKFA PEPTIDE EXPORT ATP-BINDING PROTEIN SKFE"/>
    <property type="match status" value="1"/>
</dbReference>
<dbReference type="Gene3D" id="3.40.50.300">
    <property type="entry name" value="P-loop containing nucleotide triphosphate hydrolases"/>
    <property type="match status" value="1"/>
</dbReference>
<dbReference type="RefSeq" id="WP_388009599.1">
    <property type="nucleotide sequence ID" value="NZ_JBHUEE010000009.1"/>
</dbReference>
<evidence type="ECO:0000256" key="1">
    <source>
        <dbReference type="ARBA" id="ARBA00022741"/>
    </source>
</evidence>
<dbReference type="GO" id="GO:0005524">
    <property type="term" value="F:ATP binding"/>
    <property type="evidence" value="ECO:0007669"/>
    <property type="project" value="UniProtKB-KW"/>
</dbReference>
<dbReference type="SMART" id="SM00382">
    <property type="entry name" value="AAA"/>
    <property type="match status" value="1"/>
</dbReference>
<dbReference type="SUPFAM" id="SSF52540">
    <property type="entry name" value="P-loop containing nucleoside triphosphate hydrolases"/>
    <property type="match status" value="1"/>
</dbReference>
<evidence type="ECO:0000313" key="5">
    <source>
        <dbReference type="Proteomes" id="UP001597277"/>
    </source>
</evidence>
<feature type="domain" description="ABC transporter" evidence="3">
    <location>
        <begin position="12"/>
        <end position="237"/>
    </location>
</feature>
<gene>
    <name evidence="4" type="ORF">ACFSE6_16260</name>
</gene>
<dbReference type="Pfam" id="PF00005">
    <property type="entry name" value="ABC_tran"/>
    <property type="match status" value="1"/>
</dbReference>
<evidence type="ECO:0000259" key="3">
    <source>
        <dbReference type="PROSITE" id="PS50893"/>
    </source>
</evidence>
<evidence type="ECO:0000313" key="4">
    <source>
        <dbReference type="EMBL" id="MFD1719398.1"/>
    </source>
</evidence>
<dbReference type="EMBL" id="JBHUEE010000009">
    <property type="protein sequence ID" value="MFD1719398.1"/>
    <property type="molecule type" value="Genomic_DNA"/>
</dbReference>
<dbReference type="PANTHER" id="PTHR43158:SF5">
    <property type="entry name" value="ABC TRANSPORTER, ATP-BINDING PROTEIN"/>
    <property type="match status" value="1"/>
</dbReference>
<reference evidence="5" key="1">
    <citation type="journal article" date="2019" name="Int. J. Syst. Evol. Microbiol.">
        <title>The Global Catalogue of Microorganisms (GCM) 10K type strain sequencing project: providing services to taxonomists for standard genome sequencing and annotation.</title>
        <authorList>
            <consortium name="The Broad Institute Genomics Platform"/>
            <consortium name="The Broad Institute Genome Sequencing Center for Infectious Disease"/>
            <person name="Wu L."/>
            <person name="Ma J."/>
        </authorList>
    </citation>
    <scope>NUCLEOTIDE SEQUENCE [LARGE SCALE GENOMIC DNA]</scope>
    <source>
        <strain evidence="5">JCM 17130</strain>
    </source>
</reference>
<dbReference type="InterPro" id="IPR027417">
    <property type="entry name" value="P-loop_NTPase"/>
</dbReference>
<dbReference type="Proteomes" id="UP001597277">
    <property type="component" value="Unassembled WGS sequence"/>
</dbReference>